<dbReference type="Pfam" id="PF23892">
    <property type="entry name" value="Ig_CycH"/>
    <property type="match status" value="1"/>
</dbReference>
<dbReference type="AlphaFoldDB" id="A0A370U794"/>
<accession>A0A370U794</accession>
<feature type="transmembrane region" description="Helical" evidence="1">
    <location>
        <begin position="6"/>
        <end position="24"/>
    </location>
</feature>
<sequence>MIIAWLLMAAVTVLSVWYVMHYLVRSANATTSSPTIDFQAIRRQEVIEEREVGRLTSEESDQLLKDARSESESICFHRHVNFNNDIKVARVALSAMIAVVIVGAVALYQKLGFSEETLFTQKMLDQSASEQDVADFLAYRVRRYDRAEDWFYQANNQVLAQEYDAAVSSYRATLARMEGDTDERGEVLVELAQALFYANNNKVSEGMAQVVAQALGVDPNNPKALGLQGMIEFSSQHYESAILVWQNAIKQGADRRQRGDLLSGIEVARKQGGITEQMIPPVVTHKLILQLNLDARLLTSDDVFLVYAQRKGTSLPISIQQVSATQAQLPIVLTNLDNLMSDETLADVDEVNVVVKRSSMRSNDLTQGQVVGQLSSIPSNSEKIFRVNVAL</sequence>
<reference evidence="3 4" key="1">
    <citation type="submission" date="2018-06" db="EMBL/GenBank/DDBJ databases">
        <title>Marinomonas sp. YLB-05 draft genome sequence.</title>
        <authorList>
            <person name="Yu L."/>
            <person name="Tang X."/>
        </authorList>
    </citation>
    <scope>NUCLEOTIDE SEQUENCE [LARGE SCALE GENOMIC DNA]</scope>
    <source>
        <strain evidence="3 4">YLB-05</strain>
    </source>
</reference>
<dbReference type="InterPro" id="IPR056412">
    <property type="entry name" value="Ig_CycH"/>
</dbReference>
<evidence type="ECO:0000313" key="4">
    <source>
        <dbReference type="Proteomes" id="UP000254326"/>
    </source>
</evidence>
<dbReference type="GO" id="GO:0005886">
    <property type="term" value="C:plasma membrane"/>
    <property type="evidence" value="ECO:0007669"/>
    <property type="project" value="TreeGrafter"/>
</dbReference>
<dbReference type="OrthoDB" id="9776053at2"/>
<feature type="domain" description="Cytochrome c-type biogenesis protein H Ig-like" evidence="2">
    <location>
        <begin position="289"/>
        <end position="388"/>
    </location>
</feature>
<keyword evidence="1" id="KW-1133">Transmembrane helix</keyword>
<dbReference type="InterPro" id="IPR051263">
    <property type="entry name" value="C-type_cytochrome_biogenesis"/>
</dbReference>
<dbReference type="RefSeq" id="WP_115468541.1">
    <property type="nucleotide sequence ID" value="NZ_QKRA01000006.1"/>
</dbReference>
<keyword evidence="1" id="KW-0812">Transmembrane</keyword>
<dbReference type="InterPro" id="IPR011990">
    <property type="entry name" value="TPR-like_helical_dom_sf"/>
</dbReference>
<organism evidence="3 4">
    <name type="scientific">Marinomonas piezotolerans</name>
    <dbReference type="NCBI Taxonomy" id="2213058"/>
    <lineage>
        <taxon>Bacteria</taxon>
        <taxon>Pseudomonadati</taxon>
        <taxon>Pseudomonadota</taxon>
        <taxon>Gammaproteobacteria</taxon>
        <taxon>Oceanospirillales</taxon>
        <taxon>Oceanospirillaceae</taxon>
        <taxon>Marinomonas</taxon>
    </lineage>
</organism>
<proteinExistence type="predicted"/>
<comment type="caution">
    <text evidence="3">The sequence shown here is derived from an EMBL/GenBank/DDBJ whole genome shotgun (WGS) entry which is preliminary data.</text>
</comment>
<evidence type="ECO:0000259" key="2">
    <source>
        <dbReference type="Pfam" id="PF23892"/>
    </source>
</evidence>
<name>A0A370U794_9GAMM</name>
<dbReference type="Gene3D" id="1.25.40.10">
    <property type="entry name" value="Tetratricopeptide repeat domain"/>
    <property type="match status" value="1"/>
</dbReference>
<dbReference type="SUPFAM" id="SSF48452">
    <property type="entry name" value="TPR-like"/>
    <property type="match status" value="1"/>
</dbReference>
<dbReference type="PANTHER" id="PTHR47870:SF4">
    <property type="entry name" value="CYTOCHROME C-TYPE BIOGENESIS PROTEIN CYCH"/>
    <property type="match status" value="1"/>
</dbReference>
<dbReference type="PANTHER" id="PTHR47870">
    <property type="entry name" value="CYTOCHROME C-TYPE BIOGENESIS PROTEIN CCMH"/>
    <property type="match status" value="1"/>
</dbReference>
<keyword evidence="4" id="KW-1185">Reference proteome</keyword>
<evidence type="ECO:0000256" key="1">
    <source>
        <dbReference type="SAM" id="Phobius"/>
    </source>
</evidence>
<dbReference type="EMBL" id="QKRA01000006">
    <property type="protein sequence ID" value="RDL43623.1"/>
    <property type="molecule type" value="Genomic_DNA"/>
</dbReference>
<protein>
    <recommendedName>
        <fullName evidence="2">Cytochrome c-type biogenesis protein H Ig-like domain-containing protein</fullName>
    </recommendedName>
</protein>
<feature type="transmembrane region" description="Helical" evidence="1">
    <location>
        <begin position="88"/>
        <end position="108"/>
    </location>
</feature>
<evidence type="ECO:0000313" key="3">
    <source>
        <dbReference type="EMBL" id="RDL43623.1"/>
    </source>
</evidence>
<dbReference type="Proteomes" id="UP000254326">
    <property type="component" value="Unassembled WGS sequence"/>
</dbReference>
<gene>
    <name evidence="3" type="ORF">DN730_12805</name>
</gene>
<keyword evidence="1" id="KW-0472">Membrane</keyword>